<dbReference type="AlphaFoldDB" id="A0ABD5RQA1"/>
<feature type="compositionally biased region" description="Acidic residues" evidence="1">
    <location>
        <begin position="137"/>
        <end position="152"/>
    </location>
</feature>
<dbReference type="EMBL" id="JBHSQH010000001">
    <property type="protein sequence ID" value="MFC5972523.1"/>
    <property type="molecule type" value="Genomic_DNA"/>
</dbReference>
<reference evidence="2 3" key="1">
    <citation type="journal article" date="2019" name="Int. J. Syst. Evol. Microbiol.">
        <title>The Global Catalogue of Microorganisms (GCM) 10K type strain sequencing project: providing services to taxonomists for standard genome sequencing and annotation.</title>
        <authorList>
            <consortium name="The Broad Institute Genomics Platform"/>
            <consortium name="The Broad Institute Genome Sequencing Center for Infectious Disease"/>
            <person name="Wu L."/>
            <person name="Ma J."/>
        </authorList>
    </citation>
    <scope>NUCLEOTIDE SEQUENCE [LARGE SCALE GENOMIC DNA]</scope>
    <source>
        <strain evidence="2 3">CGMCC 1.12543</strain>
    </source>
</reference>
<feature type="compositionally biased region" description="Basic and acidic residues" evidence="1">
    <location>
        <begin position="220"/>
        <end position="232"/>
    </location>
</feature>
<organism evidence="2 3">
    <name type="scientific">Halomarina salina</name>
    <dbReference type="NCBI Taxonomy" id="1872699"/>
    <lineage>
        <taxon>Archaea</taxon>
        <taxon>Methanobacteriati</taxon>
        <taxon>Methanobacteriota</taxon>
        <taxon>Stenosarchaea group</taxon>
        <taxon>Halobacteria</taxon>
        <taxon>Halobacteriales</taxon>
        <taxon>Natronomonadaceae</taxon>
        <taxon>Halomarina</taxon>
    </lineage>
</organism>
<name>A0ABD5RQA1_9EURY</name>
<sequence length="283" mass="30353">MTPTTASSTQPGDDSSTDPTAATVARLVERAADALAGLADERRDDGLLDELVDVVEELLPLLETVDPATVLDAVDVERLPTLVDPAGLLEALTTGDYRSAIAYEHLSDVVDAPRVVESTDVREGWRRSRDLGDEVADVTDALSGDDGDDAASEAERDDSSEAEATNDAAEHEAAVEVAASLSETDEGRQLVVQKTVSSAVAEVRSDILDARDRIAATVEDHEARTGRVDRPTSRNPSAFSTLPRSGPPAGTAAFSTVPMETRYSDAPNFERIYGRRFEREREE</sequence>
<feature type="region of interest" description="Disordered" evidence="1">
    <location>
        <begin position="137"/>
        <end position="170"/>
    </location>
</feature>
<dbReference type="RefSeq" id="WP_247415956.1">
    <property type="nucleotide sequence ID" value="NZ_JALLGW010000001.1"/>
</dbReference>
<evidence type="ECO:0000313" key="2">
    <source>
        <dbReference type="EMBL" id="MFC5972523.1"/>
    </source>
</evidence>
<feature type="region of interest" description="Disordered" evidence="1">
    <location>
        <begin position="1"/>
        <end position="20"/>
    </location>
</feature>
<evidence type="ECO:0000313" key="3">
    <source>
        <dbReference type="Proteomes" id="UP001596099"/>
    </source>
</evidence>
<protein>
    <submittedName>
        <fullName evidence="2">Uncharacterized protein</fullName>
    </submittedName>
</protein>
<accession>A0ABD5RQA1</accession>
<comment type="caution">
    <text evidence="2">The sequence shown here is derived from an EMBL/GenBank/DDBJ whole genome shotgun (WGS) entry which is preliminary data.</text>
</comment>
<keyword evidence="3" id="KW-1185">Reference proteome</keyword>
<evidence type="ECO:0000256" key="1">
    <source>
        <dbReference type="SAM" id="MobiDB-lite"/>
    </source>
</evidence>
<gene>
    <name evidence="2" type="ORF">ACFPYI_14380</name>
</gene>
<proteinExistence type="predicted"/>
<dbReference type="Proteomes" id="UP001596099">
    <property type="component" value="Unassembled WGS sequence"/>
</dbReference>
<feature type="compositionally biased region" description="Polar residues" evidence="1">
    <location>
        <begin position="233"/>
        <end position="243"/>
    </location>
</feature>
<feature type="region of interest" description="Disordered" evidence="1">
    <location>
        <begin position="220"/>
        <end position="250"/>
    </location>
</feature>